<evidence type="ECO:0000259" key="2">
    <source>
        <dbReference type="Pfam" id="PF00561"/>
    </source>
</evidence>
<dbReference type="GO" id="GO:0009507">
    <property type="term" value="C:chloroplast"/>
    <property type="evidence" value="ECO:0007669"/>
    <property type="project" value="TreeGrafter"/>
</dbReference>
<accession>A0A9Q0GIE4</accession>
<dbReference type="InterPro" id="IPR029058">
    <property type="entry name" value="AB_hydrolase_fold"/>
</dbReference>
<name>A0A9Q0GIE4_9ROSI</name>
<dbReference type="Pfam" id="PF00561">
    <property type="entry name" value="Abhydrolase_1"/>
    <property type="match status" value="1"/>
</dbReference>
<dbReference type="PANTHER" id="PTHR43194:SF2">
    <property type="entry name" value="PEROXISOMAL MEMBRANE PROTEIN LPX1"/>
    <property type="match status" value="1"/>
</dbReference>
<dbReference type="PRINTS" id="PR00111">
    <property type="entry name" value="ABHYDROLASE"/>
</dbReference>
<dbReference type="Proteomes" id="UP001141552">
    <property type="component" value="Unassembled WGS sequence"/>
</dbReference>
<dbReference type="AlphaFoldDB" id="A0A9Q0GIE4"/>
<evidence type="ECO:0000313" key="3">
    <source>
        <dbReference type="EMBL" id="KAJ4849397.1"/>
    </source>
</evidence>
<dbReference type="InterPro" id="IPR000073">
    <property type="entry name" value="AB_hydrolase_1"/>
</dbReference>
<reference evidence="3" key="1">
    <citation type="submission" date="2022-02" db="EMBL/GenBank/DDBJ databases">
        <authorList>
            <person name="Henning P.M."/>
            <person name="McCubbin A.G."/>
            <person name="Shore J.S."/>
        </authorList>
    </citation>
    <scope>NUCLEOTIDE SEQUENCE</scope>
    <source>
        <strain evidence="3">F60SS</strain>
        <tissue evidence="3">Leaves</tissue>
    </source>
</reference>
<protein>
    <recommendedName>
        <fullName evidence="2">AB hydrolase-1 domain-containing protein</fullName>
    </recommendedName>
</protein>
<dbReference type="EMBL" id="JAKUCV010000614">
    <property type="protein sequence ID" value="KAJ4849397.1"/>
    <property type="molecule type" value="Genomic_DNA"/>
</dbReference>
<sequence>MNLSTHTHTHTHTPPVTKQASRTKMAWTLLSPAPASICSNYATKISITKTTHKNTCNLASHTSGKKRGSLIIANAKDGEGEDDKDAPAFNPFGFVTDNPSSRSAIQLPESPAEDGNVGQMLYRIEDKGKEFGSYIKSGEFIWFVRETGSPDTRRGTIVFLHGAPTQSFSYRVVMSQLSDSGFHCLAPDWIGYGFSDKPQAGYGFDYTEKEFHEELDRLLDVLGVKSPFFLVVQGFLVGSYGLTWALKNASRISKLAILNSPLTTSSPVPGVFQQLRFPLLGEFTCQNAVMPERFIEAGSPYVLKNDKADVYRLPYLSSSGPGFALLETAKKINFGNTLRQIADGFASDRWDKPILVAWGIADKHLPQSVAEEFKKGNPKNVELKLIEGAGHMPQEDWLARESCRCPEIFPVNANARISAHAMLTLDAVLFDLRSYMRIFVNKTRK</sequence>
<keyword evidence="4" id="KW-1185">Reference proteome</keyword>
<dbReference type="SUPFAM" id="SSF53474">
    <property type="entry name" value="alpha/beta-Hydrolases"/>
    <property type="match status" value="1"/>
</dbReference>
<dbReference type="PANTHER" id="PTHR43194">
    <property type="entry name" value="HYDROLASE ALPHA/BETA FOLD FAMILY"/>
    <property type="match status" value="1"/>
</dbReference>
<comment type="caution">
    <text evidence="3">The sequence shown here is derived from an EMBL/GenBank/DDBJ whole genome shotgun (WGS) entry which is preliminary data.</text>
</comment>
<organism evidence="3 4">
    <name type="scientific">Turnera subulata</name>
    <dbReference type="NCBI Taxonomy" id="218843"/>
    <lineage>
        <taxon>Eukaryota</taxon>
        <taxon>Viridiplantae</taxon>
        <taxon>Streptophyta</taxon>
        <taxon>Embryophyta</taxon>
        <taxon>Tracheophyta</taxon>
        <taxon>Spermatophyta</taxon>
        <taxon>Magnoliopsida</taxon>
        <taxon>eudicotyledons</taxon>
        <taxon>Gunneridae</taxon>
        <taxon>Pentapetalae</taxon>
        <taxon>rosids</taxon>
        <taxon>fabids</taxon>
        <taxon>Malpighiales</taxon>
        <taxon>Passifloraceae</taxon>
        <taxon>Turnera</taxon>
    </lineage>
</organism>
<dbReference type="FunFam" id="3.40.50.1820:FF:000168">
    <property type="entry name" value="Alpha/beta-Hydrolases superfamily protein"/>
    <property type="match status" value="1"/>
</dbReference>
<feature type="domain" description="AB hydrolase-1" evidence="2">
    <location>
        <begin position="156"/>
        <end position="264"/>
    </location>
</feature>
<evidence type="ECO:0000256" key="1">
    <source>
        <dbReference type="SAM" id="MobiDB-lite"/>
    </source>
</evidence>
<gene>
    <name evidence="3" type="ORF">Tsubulata_050852</name>
</gene>
<evidence type="ECO:0000313" key="4">
    <source>
        <dbReference type="Proteomes" id="UP001141552"/>
    </source>
</evidence>
<dbReference type="OrthoDB" id="6431331at2759"/>
<feature type="region of interest" description="Disordered" evidence="1">
    <location>
        <begin position="1"/>
        <end position="22"/>
    </location>
</feature>
<dbReference type="Gene3D" id="3.40.50.1820">
    <property type="entry name" value="alpha/beta hydrolase"/>
    <property type="match status" value="1"/>
</dbReference>
<reference evidence="3" key="2">
    <citation type="journal article" date="2023" name="Plants (Basel)">
        <title>Annotation of the Turnera subulata (Passifloraceae) Draft Genome Reveals the S-Locus Evolved after the Divergence of Turneroideae from Passifloroideae in a Stepwise Manner.</title>
        <authorList>
            <person name="Henning P.M."/>
            <person name="Roalson E.H."/>
            <person name="Mir W."/>
            <person name="McCubbin A.G."/>
            <person name="Shore J.S."/>
        </authorList>
    </citation>
    <scope>NUCLEOTIDE SEQUENCE</scope>
    <source>
        <strain evidence="3">F60SS</strain>
    </source>
</reference>
<proteinExistence type="predicted"/>
<dbReference type="InterPro" id="IPR050228">
    <property type="entry name" value="Carboxylesterase_BioH"/>
</dbReference>